<dbReference type="FunFam" id="3.40.50.300:FF:000011">
    <property type="entry name" value="Putative ABC transporter ATP-binding component"/>
    <property type="match status" value="1"/>
</dbReference>
<dbReference type="InterPro" id="IPR051309">
    <property type="entry name" value="ABCF_ATPase"/>
</dbReference>
<comment type="similarity">
    <text evidence="5">Belongs to the ABC transporter superfamily. ABCF family. Uup subfamily.</text>
</comment>
<dbReference type="InterPro" id="IPR037118">
    <property type="entry name" value="Val-tRNA_synth_C_sf"/>
</dbReference>
<dbReference type="SUPFAM" id="SSF52540">
    <property type="entry name" value="P-loop containing nucleoside triphosphate hydrolases"/>
    <property type="match status" value="2"/>
</dbReference>
<evidence type="ECO:0000256" key="6">
    <source>
        <dbReference type="SAM" id="Coils"/>
    </source>
</evidence>
<keyword evidence="1" id="KW-0677">Repeat</keyword>
<dbReference type="InterPro" id="IPR032781">
    <property type="entry name" value="ABC_tran_Xtn"/>
</dbReference>
<proteinExistence type="inferred from homology"/>
<keyword evidence="2" id="KW-0547">Nucleotide-binding</keyword>
<reference evidence="9" key="1">
    <citation type="journal article" date="2020" name="mSystems">
        <title>Genome- and Community-Level Interaction Insights into Carbon Utilization and Element Cycling Functions of Hydrothermarchaeota in Hydrothermal Sediment.</title>
        <authorList>
            <person name="Zhou Z."/>
            <person name="Liu Y."/>
            <person name="Xu W."/>
            <person name="Pan J."/>
            <person name="Luo Z.H."/>
            <person name="Li M."/>
        </authorList>
    </citation>
    <scope>NUCLEOTIDE SEQUENCE [LARGE SCALE GENOMIC DNA]</scope>
    <source>
        <strain evidence="9">SpSt-456</strain>
    </source>
</reference>
<dbReference type="Pfam" id="PF16326">
    <property type="entry name" value="ABC_tran_CTD"/>
    <property type="match status" value="1"/>
</dbReference>
<dbReference type="EMBL" id="DSTK01000011">
    <property type="protein sequence ID" value="HFK96258.1"/>
    <property type="molecule type" value="Genomic_DNA"/>
</dbReference>
<dbReference type="GO" id="GO:0003676">
    <property type="term" value="F:nucleic acid binding"/>
    <property type="evidence" value="ECO:0007669"/>
    <property type="project" value="UniProtKB-ARBA"/>
</dbReference>
<evidence type="ECO:0000256" key="3">
    <source>
        <dbReference type="ARBA" id="ARBA00022840"/>
    </source>
</evidence>
<dbReference type="InterPro" id="IPR027417">
    <property type="entry name" value="P-loop_NTPase"/>
</dbReference>
<dbReference type="Pfam" id="PF12848">
    <property type="entry name" value="ABC_tran_Xtn"/>
    <property type="match status" value="1"/>
</dbReference>
<organism evidence="9">
    <name type="scientific">Desulfacinum infernum</name>
    <dbReference type="NCBI Taxonomy" id="35837"/>
    <lineage>
        <taxon>Bacteria</taxon>
        <taxon>Pseudomonadati</taxon>
        <taxon>Thermodesulfobacteriota</taxon>
        <taxon>Syntrophobacteria</taxon>
        <taxon>Syntrophobacterales</taxon>
        <taxon>Syntrophobacteraceae</taxon>
        <taxon>Desulfacinum</taxon>
    </lineage>
</organism>
<keyword evidence="3 9" id="KW-0067">ATP-binding</keyword>
<gene>
    <name evidence="9" type="ORF">ENS06_02910</name>
</gene>
<protein>
    <submittedName>
        <fullName evidence="9">ABC transporter ATP-binding protein</fullName>
    </submittedName>
</protein>
<sequence length="673" mass="76206">MIAVQNVSKFLGNKELFRSASFHIHPGDRIGVVGPNGAGKTTLFRIVLGDLEPDEGLVTRAKNLALGYLPQQWRPSEDTTVLAHTQGVCAEVFQLRRELEDLEAALKEARTADAAQALARRHAVLLDRLEHLRPYDLEARARKILMGLGFQEEDFHKPLTSLSGGWAMRVELARLLLAQPDVLLLDEPTNHLDLESILWLESYLQETRSAVLVVSHDRSFLNRVVRRVLELESGRVEIYQGDFDRYTEEKAVRRRILEAAKENQEARIRHIERFIARNRVRKDRARQVQSRLKMLEKMERIEGPANPETVRFQFPEPDRCGRRVLELVGMRKEYGTQVVYDGVDLVVERGDRIAFLGPNGAGKSTLLKILAGKEPVTGGEVRRGHNVKIGYYAQHLWEELNPNNTVLGEVLSVSGTMPHTQVRTLLGAFLFRGDDVEKKVGVLSGGEKARLSLCKLLVQAPNVLLLDEPTNHLDIPGREMLEEALAAYTGTVCFVSHDRHFINALAHKILVVGGGRVELLPGNADDYERLWKGIGRRGEEEAMDSGGVEAPTESRDTSRPKPDPKERKRWEAERRNALYRLKKPLQDRLADLEQDLDRLHDERDRLSALLADPTTYQGKTDVAALQRRFQECAREIADVTASWEQIALELEALEDRFERESAFPREHAAGNRE</sequence>
<dbReference type="GO" id="GO:0016887">
    <property type="term" value="F:ATP hydrolysis activity"/>
    <property type="evidence" value="ECO:0007669"/>
    <property type="project" value="InterPro"/>
</dbReference>
<dbReference type="InterPro" id="IPR032524">
    <property type="entry name" value="ABC_tran_C"/>
</dbReference>
<keyword evidence="6" id="KW-0175">Coiled coil</keyword>
<evidence type="ECO:0000256" key="1">
    <source>
        <dbReference type="ARBA" id="ARBA00022737"/>
    </source>
</evidence>
<dbReference type="InterPro" id="IPR017871">
    <property type="entry name" value="ABC_transporter-like_CS"/>
</dbReference>
<dbReference type="AlphaFoldDB" id="A0A832A0H0"/>
<feature type="compositionally biased region" description="Basic and acidic residues" evidence="7">
    <location>
        <begin position="552"/>
        <end position="570"/>
    </location>
</feature>
<feature type="domain" description="ABC transporter" evidence="8">
    <location>
        <begin position="325"/>
        <end position="539"/>
    </location>
</feature>
<dbReference type="Gene3D" id="3.40.50.300">
    <property type="entry name" value="P-loop containing nucleotide triphosphate hydrolases"/>
    <property type="match status" value="2"/>
</dbReference>
<dbReference type="CDD" id="cd03221">
    <property type="entry name" value="ABCF_EF-3"/>
    <property type="match status" value="2"/>
</dbReference>
<feature type="coiled-coil region" evidence="6">
    <location>
        <begin position="582"/>
        <end position="609"/>
    </location>
</feature>
<evidence type="ECO:0000256" key="7">
    <source>
        <dbReference type="SAM" id="MobiDB-lite"/>
    </source>
</evidence>
<dbReference type="SMART" id="SM00382">
    <property type="entry name" value="AAA"/>
    <property type="match status" value="2"/>
</dbReference>
<name>A0A832A0H0_9BACT</name>
<comment type="caution">
    <text evidence="9">The sequence shown here is derived from an EMBL/GenBank/DDBJ whole genome shotgun (WGS) entry which is preliminary data.</text>
</comment>
<evidence type="ECO:0000256" key="5">
    <source>
        <dbReference type="ARBA" id="ARBA00061478"/>
    </source>
</evidence>
<evidence type="ECO:0000313" key="9">
    <source>
        <dbReference type="EMBL" id="HFK96258.1"/>
    </source>
</evidence>
<accession>A0A832A0H0</accession>
<dbReference type="Pfam" id="PF00005">
    <property type="entry name" value="ABC_tran"/>
    <property type="match status" value="2"/>
</dbReference>
<evidence type="ECO:0000259" key="8">
    <source>
        <dbReference type="PROSITE" id="PS50893"/>
    </source>
</evidence>
<dbReference type="Gene3D" id="1.10.287.380">
    <property type="entry name" value="Valyl-tRNA synthetase, C-terminal domain"/>
    <property type="match status" value="1"/>
</dbReference>
<evidence type="ECO:0000256" key="2">
    <source>
        <dbReference type="ARBA" id="ARBA00022741"/>
    </source>
</evidence>
<comment type="catalytic activity">
    <reaction evidence="4">
        <text>ATP + H2O = ADP + phosphate + H(+)</text>
        <dbReference type="Rhea" id="RHEA:13065"/>
        <dbReference type="ChEBI" id="CHEBI:15377"/>
        <dbReference type="ChEBI" id="CHEBI:15378"/>
        <dbReference type="ChEBI" id="CHEBI:30616"/>
        <dbReference type="ChEBI" id="CHEBI:43474"/>
        <dbReference type="ChEBI" id="CHEBI:456216"/>
    </reaction>
</comment>
<dbReference type="PROSITE" id="PS50893">
    <property type="entry name" value="ABC_TRANSPORTER_2"/>
    <property type="match status" value="2"/>
</dbReference>
<dbReference type="PANTHER" id="PTHR42855">
    <property type="entry name" value="ABC TRANSPORTER ATP-BINDING SUBUNIT"/>
    <property type="match status" value="1"/>
</dbReference>
<dbReference type="GO" id="GO:0005524">
    <property type="term" value="F:ATP binding"/>
    <property type="evidence" value="ECO:0007669"/>
    <property type="project" value="UniProtKB-KW"/>
</dbReference>
<feature type="region of interest" description="Disordered" evidence="7">
    <location>
        <begin position="538"/>
        <end position="570"/>
    </location>
</feature>
<evidence type="ECO:0000256" key="4">
    <source>
        <dbReference type="ARBA" id="ARBA00049360"/>
    </source>
</evidence>
<dbReference type="InterPro" id="IPR003439">
    <property type="entry name" value="ABC_transporter-like_ATP-bd"/>
</dbReference>
<feature type="domain" description="ABC transporter" evidence="8">
    <location>
        <begin position="2"/>
        <end position="259"/>
    </location>
</feature>
<dbReference type="InterPro" id="IPR003593">
    <property type="entry name" value="AAA+_ATPase"/>
</dbReference>
<dbReference type="FunFam" id="3.40.50.300:FF:000309">
    <property type="entry name" value="ABC transporter ATP-binding protein"/>
    <property type="match status" value="1"/>
</dbReference>
<dbReference type="PROSITE" id="PS00211">
    <property type="entry name" value="ABC_TRANSPORTER_1"/>
    <property type="match status" value="2"/>
</dbReference>
<dbReference type="PANTHER" id="PTHR42855:SF2">
    <property type="entry name" value="DRUG RESISTANCE ABC TRANSPORTER,ATP-BINDING PROTEIN"/>
    <property type="match status" value="1"/>
</dbReference>